<keyword evidence="2" id="KW-1185">Reference proteome</keyword>
<dbReference type="GeneTree" id="ENSGT01030000238147"/>
<reference evidence="1" key="1">
    <citation type="submission" date="2025-08" db="UniProtKB">
        <authorList>
            <consortium name="Ensembl"/>
        </authorList>
    </citation>
    <scope>IDENTIFICATION</scope>
</reference>
<dbReference type="Ensembl" id="ENSPLAT00000005401.1">
    <property type="protein sequence ID" value="ENSPLAP00000006931.1"/>
    <property type="gene ID" value="ENSPLAG00000000197.1"/>
</dbReference>
<dbReference type="InterPro" id="IPR013783">
    <property type="entry name" value="Ig-like_fold"/>
</dbReference>
<dbReference type="SUPFAM" id="SSF49265">
    <property type="entry name" value="Fibronectin type III"/>
    <property type="match status" value="1"/>
</dbReference>
<dbReference type="Gene3D" id="2.60.40.10">
    <property type="entry name" value="Immunoglobulins"/>
    <property type="match status" value="1"/>
</dbReference>
<accession>A0A3B3U2N2</accession>
<dbReference type="InterPro" id="IPR036116">
    <property type="entry name" value="FN3_sf"/>
</dbReference>
<proteinExistence type="predicted"/>
<protein>
    <recommendedName>
        <fullName evidence="3">Fibronectin type-III domain-containing protein</fullName>
    </recommendedName>
</protein>
<evidence type="ECO:0000313" key="2">
    <source>
        <dbReference type="Proteomes" id="UP000261500"/>
    </source>
</evidence>
<reference evidence="1" key="2">
    <citation type="submission" date="2025-09" db="UniProtKB">
        <authorList>
            <consortium name="Ensembl"/>
        </authorList>
    </citation>
    <scope>IDENTIFICATION</scope>
</reference>
<dbReference type="STRING" id="48699.ENSPLAP00000006931"/>
<name>A0A3B3U2N2_9TELE</name>
<sequence length="115" mass="12378">MVSGAEIESSGMDFLVEMVAVSAAATQPQANELPGSFRKAEIEGLLPSTMYEITLQGLMEGRRSVPLRVFTATGTPSKMSLATVIIPTPSSSSHCLSMVHVFVLQVFFALPLNRY</sequence>
<organism evidence="1 2">
    <name type="scientific">Poecilia latipinna</name>
    <name type="common">sailfin molly</name>
    <dbReference type="NCBI Taxonomy" id="48699"/>
    <lineage>
        <taxon>Eukaryota</taxon>
        <taxon>Metazoa</taxon>
        <taxon>Chordata</taxon>
        <taxon>Craniata</taxon>
        <taxon>Vertebrata</taxon>
        <taxon>Euteleostomi</taxon>
        <taxon>Actinopterygii</taxon>
        <taxon>Neopterygii</taxon>
        <taxon>Teleostei</taxon>
        <taxon>Neoteleostei</taxon>
        <taxon>Acanthomorphata</taxon>
        <taxon>Ovalentaria</taxon>
        <taxon>Atherinomorphae</taxon>
        <taxon>Cyprinodontiformes</taxon>
        <taxon>Poeciliidae</taxon>
        <taxon>Poeciliinae</taxon>
        <taxon>Poecilia</taxon>
    </lineage>
</organism>
<evidence type="ECO:0000313" key="1">
    <source>
        <dbReference type="Ensembl" id="ENSPLAP00000006931.1"/>
    </source>
</evidence>
<evidence type="ECO:0008006" key="3">
    <source>
        <dbReference type="Google" id="ProtNLM"/>
    </source>
</evidence>
<dbReference type="Proteomes" id="UP000261500">
    <property type="component" value="Unplaced"/>
</dbReference>
<dbReference type="AlphaFoldDB" id="A0A3B3U2N2"/>